<dbReference type="GO" id="GO:0016020">
    <property type="term" value="C:membrane"/>
    <property type="evidence" value="ECO:0007669"/>
    <property type="project" value="InterPro"/>
</dbReference>
<evidence type="ECO:0000313" key="3">
    <source>
        <dbReference type="Proteomes" id="UP000464658"/>
    </source>
</evidence>
<dbReference type="InterPro" id="IPR014018">
    <property type="entry name" value="SecA_motor_DEAD"/>
</dbReference>
<feature type="domain" description="SecA family profile" evidence="1">
    <location>
        <begin position="1"/>
        <end position="58"/>
    </location>
</feature>
<evidence type="ECO:0000313" key="2">
    <source>
        <dbReference type="EMBL" id="BBP92594.1"/>
    </source>
</evidence>
<accession>A0A5S9MK72</accession>
<dbReference type="AlphaFoldDB" id="A0A5S9MK72"/>
<reference evidence="2 3" key="1">
    <citation type="submission" date="2019-12" db="EMBL/GenBank/DDBJ databases">
        <title>Full genome sequence of a Bacillus safensis strain isolated from commercially available natto in Indonesia.</title>
        <authorList>
            <person name="Yoshida M."/>
            <person name="Uomi M."/>
            <person name="Waturangi D."/>
            <person name="Ekaputri J.J."/>
            <person name="Setiamarga D.H.E."/>
        </authorList>
    </citation>
    <scope>NUCLEOTIDE SEQUENCE [LARGE SCALE GENOMIC DNA]</scope>
    <source>
        <strain evidence="2 3">IDN1</strain>
    </source>
</reference>
<gene>
    <name evidence="2" type="ORF">BsIDN1_62120</name>
</gene>
<evidence type="ECO:0000259" key="1">
    <source>
        <dbReference type="PROSITE" id="PS51196"/>
    </source>
</evidence>
<dbReference type="PROSITE" id="PS51196">
    <property type="entry name" value="SECA_MOTOR_DEAD"/>
    <property type="match status" value="1"/>
</dbReference>
<dbReference type="Gene3D" id="3.40.50.300">
    <property type="entry name" value="P-loop containing nucleotide triphosphate hydrolases"/>
    <property type="match status" value="1"/>
</dbReference>
<dbReference type="GO" id="GO:0017038">
    <property type="term" value="P:protein import"/>
    <property type="evidence" value="ECO:0007669"/>
    <property type="project" value="InterPro"/>
</dbReference>
<dbReference type="InterPro" id="IPR027417">
    <property type="entry name" value="P-loop_NTPase"/>
</dbReference>
<dbReference type="InterPro" id="IPR011115">
    <property type="entry name" value="SecA_DEAD"/>
</dbReference>
<protein>
    <recommendedName>
        <fullName evidence="1">SecA family profile domain-containing protein</fullName>
    </recommendedName>
</protein>
<proteinExistence type="predicted"/>
<sequence>MKKKANEIEALAQDFEKLSDEALRNKTIEFKEKLEKKQSVDDLLVEAFATVREASRRA</sequence>
<dbReference type="Proteomes" id="UP000464658">
    <property type="component" value="Chromosome"/>
</dbReference>
<dbReference type="GO" id="GO:0005524">
    <property type="term" value="F:ATP binding"/>
    <property type="evidence" value="ECO:0007669"/>
    <property type="project" value="InterPro"/>
</dbReference>
<organism evidence="2 3">
    <name type="scientific">Bacillus safensis</name>
    <dbReference type="NCBI Taxonomy" id="561879"/>
    <lineage>
        <taxon>Bacteria</taxon>
        <taxon>Bacillati</taxon>
        <taxon>Bacillota</taxon>
        <taxon>Bacilli</taxon>
        <taxon>Bacillales</taxon>
        <taxon>Bacillaceae</taxon>
        <taxon>Bacillus</taxon>
    </lineage>
</organism>
<dbReference type="Pfam" id="PF07517">
    <property type="entry name" value="SecA_DEAD"/>
    <property type="match status" value="1"/>
</dbReference>
<name>A0A5S9MK72_BACIA</name>
<dbReference type="SUPFAM" id="SSF52540">
    <property type="entry name" value="P-loop containing nucleoside triphosphate hydrolases"/>
    <property type="match status" value="1"/>
</dbReference>
<dbReference type="EMBL" id="AP021906">
    <property type="protein sequence ID" value="BBP92594.1"/>
    <property type="molecule type" value="Genomic_DNA"/>
</dbReference>